<dbReference type="EMBL" id="MNPL01011702">
    <property type="protein sequence ID" value="OQR72480.1"/>
    <property type="molecule type" value="Genomic_DNA"/>
</dbReference>
<keyword evidence="2" id="KW-1185">Reference proteome</keyword>
<protein>
    <submittedName>
        <fullName evidence="1">Uncharacterized protein</fullName>
    </submittedName>
</protein>
<comment type="caution">
    <text evidence="1">The sequence shown here is derived from an EMBL/GenBank/DDBJ whole genome shotgun (WGS) entry which is preliminary data.</text>
</comment>
<dbReference type="Proteomes" id="UP000192247">
    <property type="component" value="Unassembled WGS sequence"/>
</dbReference>
<organism evidence="1 2">
    <name type="scientific">Tropilaelaps mercedesae</name>
    <dbReference type="NCBI Taxonomy" id="418985"/>
    <lineage>
        <taxon>Eukaryota</taxon>
        <taxon>Metazoa</taxon>
        <taxon>Ecdysozoa</taxon>
        <taxon>Arthropoda</taxon>
        <taxon>Chelicerata</taxon>
        <taxon>Arachnida</taxon>
        <taxon>Acari</taxon>
        <taxon>Parasitiformes</taxon>
        <taxon>Mesostigmata</taxon>
        <taxon>Gamasina</taxon>
        <taxon>Dermanyssoidea</taxon>
        <taxon>Laelapidae</taxon>
        <taxon>Tropilaelaps</taxon>
    </lineage>
</organism>
<evidence type="ECO:0000313" key="1">
    <source>
        <dbReference type="EMBL" id="OQR72480.1"/>
    </source>
</evidence>
<dbReference type="AlphaFoldDB" id="A0A1V9XG25"/>
<accession>A0A1V9XG25</accession>
<dbReference type="InParanoid" id="A0A1V9XG25"/>
<sequence length="91" mass="10771">MSRSDFLNLCPFRDAQPLSRRSVNIAQNKKIPKYDIMLCSIYLTNLRVNYVPSIALSKVKSVHKAEHNWRFGHPKYIDFFQLEDRCAQRLK</sequence>
<reference evidence="1 2" key="1">
    <citation type="journal article" date="2017" name="Gigascience">
        <title>Draft genome of the honey bee ectoparasitic mite, Tropilaelaps mercedesae, is shaped by the parasitic life history.</title>
        <authorList>
            <person name="Dong X."/>
            <person name="Armstrong S.D."/>
            <person name="Xia D."/>
            <person name="Makepeace B.L."/>
            <person name="Darby A.C."/>
            <person name="Kadowaki T."/>
        </authorList>
    </citation>
    <scope>NUCLEOTIDE SEQUENCE [LARGE SCALE GENOMIC DNA]</scope>
    <source>
        <strain evidence="1">Wuxi-XJTLU</strain>
    </source>
</reference>
<gene>
    <name evidence="1" type="ORF">BIW11_10352</name>
</gene>
<name>A0A1V9XG25_9ACAR</name>
<evidence type="ECO:0000313" key="2">
    <source>
        <dbReference type="Proteomes" id="UP000192247"/>
    </source>
</evidence>
<proteinExistence type="predicted"/>